<reference evidence="1 2" key="1">
    <citation type="submission" date="2015-01" db="EMBL/GenBank/DDBJ databases">
        <title>Genome Assembly of Bacillus badius MTCC 1458.</title>
        <authorList>
            <person name="Verma A."/>
            <person name="Khatri I."/>
            <person name="Mual P."/>
            <person name="Subramanian S."/>
            <person name="Krishnamurthi S."/>
        </authorList>
    </citation>
    <scope>NUCLEOTIDE SEQUENCE [LARGE SCALE GENOMIC DNA]</scope>
    <source>
        <strain evidence="1 2">MTCC 1458</strain>
    </source>
</reference>
<comment type="caution">
    <text evidence="1">The sequence shown here is derived from an EMBL/GenBank/DDBJ whole genome shotgun (WGS) entry which is preliminary data.</text>
</comment>
<protein>
    <submittedName>
        <fullName evidence="1">Uncharacterized protein</fullName>
    </submittedName>
</protein>
<organism evidence="1 2">
    <name type="scientific">Bacillus badius</name>
    <dbReference type="NCBI Taxonomy" id="1455"/>
    <lineage>
        <taxon>Bacteria</taxon>
        <taxon>Bacillati</taxon>
        <taxon>Bacillota</taxon>
        <taxon>Bacilli</taxon>
        <taxon>Bacillales</taxon>
        <taxon>Bacillaceae</taxon>
        <taxon>Pseudobacillus</taxon>
    </lineage>
</organism>
<dbReference type="Proteomes" id="UP000031982">
    <property type="component" value="Unassembled WGS sequence"/>
</dbReference>
<keyword evidence="2" id="KW-1185">Reference proteome</keyword>
<gene>
    <name evidence="1" type="ORF">SD77_2769</name>
</gene>
<proteinExistence type="predicted"/>
<evidence type="ECO:0000313" key="2">
    <source>
        <dbReference type="Proteomes" id="UP000031982"/>
    </source>
</evidence>
<sequence>MRLNVYFFNYSSELNNLGGTWGIFLNQQQNPQQIRQDFGQTVGAYI</sequence>
<dbReference type="EMBL" id="JXLP01000022">
    <property type="protein sequence ID" value="KIL75820.1"/>
    <property type="molecule type" value="Genomic_DNA"/>
</dbReference>
<evidence type="ECO:0000313" key="1">
    <source>
        <dbReference type="EMBL" id="KIL75820.1"/>
    </source>
</evidence>
<name>A0ABR5ARF7_BACBA</name>
<accession>A0ABR5ARF7</accession>